<evidence type="ECO:0000313" key="6">
    <source>
        <dbReference type="Proteomes" id="UP000822476"/>
    </source>
</evidence>
<protein>
    <recommendedName>
        <fullName evidence="4">Galactose-1-phosphate uridyl transferase N-terminal domain-containing protein</fullName>
    </recommendedName>
</protein>
<accession>A0A8S9YFI2</accession>
<keyword evidence="1" id="KW-0808">Transferase</keyword>
<evidence type="ECO:0000256" key="3">
    <source>
        <dbReference type="ARBA" id="ARBA00023277"/>
    </source>
</evidence>
<keyword evidence="3" id="KW-0119">Carbohydrate metabolism</keyword>
<evidence type="ECO:0000256" key="2">
    <source>
        <dbReference type="ARBA" id="ARBA00022695"/>
    </source>
</evidence>
<sequence>MSKNYPEFVIPQVAHRRYDPLMGDWIIVSPHRISRPWSGHVEVPHHNQFVEGCLPKTSPINPLSPGGIRASGIITPDYTSTYMFPNDFAALVNKTSRLFAIFVR</sequence>
<dbReference type="OrthoDB" id="418412at2759"/>
<dbReference type="EMBL" id="JTDE01017005">
    <property type="protein sequence ID" value="KAF7233868.1"/>
    <property type="molecule type" value="Genomic_DNA"/>
</dbReference>
<dbReference type="AlphaFoldDB" id="A0A8S9YFI2"/>
<dbReference type="GO" id="GO:0005737">
    <property type="term" value="C:cytoplasm"/>
    <property type="evidence" value="ECO:0007669"/>
    <property type="project" value="TreeGrafter"/>
</dbReference>
<name>A0A8S9YFI2_9TREM</name>
<gene>
    <name evidence="5" type="ORF">EG68_12592</name>
</gene>
<organism evidence="5 6">
    <name type="scientific">Paragonimus skrjabini miyazakii</name>
    <dbReference type="NCBI Taxonomy" id="59628"/>
    <lineage>
        <taxon>Eukaryota</taxon>
        <taxon>Metazoa</taxon>
        <taxon>Spiralia</taxon>
        <taxon>Lophotrochozoa</taxon>
        <taxon>Platyhelminthes</taxon>
        <taxon>Trematoda</taxon>
        <taxon>Digenea</taxon>
        <taxon>Plagiorchiida</taxon>
        <taxon>Troglotremata</taxon>
        <taxon>Troglotrematidae</taxon>
        <taxon>Paragonimus</taxon>
    </lineage>
</organism>
<dbReference type="GO" id="GO:0008270">
    <property type="term" value="F:zinc ion binding"/>
    <property type="evidence" value="ECO:0007669"/>
    <property type="project" value="InterPro"/>
</dbReference>
<proteinExistence type="predicted"/>
<evidence type="ECO:0000259" key="4">
    <source>
        <dbReference type="Pfam" id="PF01087"/>
    </source>
</evidence>
<dbReference type="PANTHER" id="PTHR11943:SF1">
    <property type="entry name" value="GALACTOSE-1-PHOSPHATE URIDYLYLTRANSFERASE"/>
    <property type="match status" value="1"/>
</dbReference>
<feature type="domain" description="Galactose-1-phosphate uridyl transferase N-terminal" evidence="4">
    <location>
        <begin position="12"/>
        <end position="96"/>
    </location>
</feature>
<dbReference type="Pfam" id="PF01087">
    <property type="entry name" value="GalP_UDP_transf"/>
    <property type="match status" value="1"/>
</dbReference>
<keyword evidence="2" id="KW-0548">Nucleotidyltransferase</keyword>
<dbReference type="InterPro" id="IPR005849">
    <property type="entry name" value="GalP_Utransf_N"/>
</dbReference>
<dbReference type="PANTHER" id="PTHR11943">
    <property type="entry name" value="GALACTOSE-1-PHOSPHATE URIDYLYLTRANSFERASE"/>
    <property type="match status" value="1"/>
</dbReference>
<reference evidence="5" key="1">
    <citation type="submission" date="2019-07" db="EMBL/GenBank/DDBJ databases">
        <title>Annotation for the trematode Paragonimus miyazaki's.</title>
        <authorList>
            <person name="Choi Y.-J."/>
        </authorList>
    </citation>
    <scope>NUCLEOTIDE SEQUENCE</scope>
    <source>
        <strain evidence="5">Japan</strain>
    </source>
</reference>
<dbReference type="SUPFAM" id="SSF54197">
    <property type="entry name" value="HIT-like"/>
    <property type="match status" value="1"/>
</dbReference>
<dbReference type="GO" id="GO:0033499">
    <property type="term" value="P:galactose catabolic process via UDP-galactose, Leloir pathway"/>
    <property type="evidence" value="ECO:0007669"/>
    <property type="project" value="TreeGrafter"/>
</dbReference>
<keyword evidence="6" id="KW-1185">Reference proteome</keyword>
<evidence type="ECO:0000256" key="1">
    <source>
        <dbReference type="ARBA" id="ARBA00022679"/>
    </source>
</evidence>
<dbReference type="GO" id="GO:0008108">
    <property type="term" value="F:UDP-glucose:hexose-1-phosphate uridylyltransferase activity"/>
    <property type="evidence" value="ECO:0007669"/>
    <property type="project" value="InterPro"/>
</dbReference>
<dbReference type="InterPro" id="IPR036265">
    <property type="entry name" value="HIT-like_sf"/>
</dbReference>
<dbReference type="Proteomes" id="UP000822476">
    <property type="component" value="Unassembled WGS sequence"/>
</dbReference>
<dbReference type="Gene3D" id="3.30.428.10">
    <property type="entry name" value="HIT-like"/>
    <property type="match status" value="1"/>
</dbReference>
<evidence type="ECO:0000313" key="5">
    <source>
        <dbReference type="EMBL" id="KAF7233868.1"/>
    </source>
</evidence>
<dbReference type="InterPro" id="IPR001937">
    <property type="entry name" value="GalP_UDPtransf1"/>
</dbReference>
<comment type="caution">
    <text evidence="5">The sequence shown here is derived from an EMBL/GenBank/DDBJ whole genome shotgun (WGS) entry which is preliminary data.</text>
</comment>